<dbReference type="AlphaFoldDB" id="A0A1X7A6T1"/>
<dbReference type="Proteomes" id="UP000194012">
    <property type="component" value="Unassembled WGS sequence"/>
</dbReference>
<proteinExistence type="predicted"/>
<dbReference type="EMBL" id="FWFJ01000045">
    <property type="protein sequence ID" value="SLN70365.1"/>
    <property type="molecule type" value="Genomic_DNA"/>
</dbReference>
<feature type="region of interest" description="Disordered" evidence="1">
    <location>
        <begin position="112"/>
        <end position="133"/>
    </location>
</feature>
<protein>
    <recommendedName>
        <fullName evidence="4">Metallo-beta-lactamase domain-containing protein</fullName>
    </recommendedName>
</protein>
<organism evidence="2 3">
    <name type="scientific">Roseovarius gaetbuli</name>
    <dbReference type="NCBI Taxonomy" id="1356575"/>
    <lineage>
        <taxon>Bacteria</taxon>
        <taxon>Pseudomonadati</taxon>
        <taxon>Pseudomonadota</taxon>
        <taxon>Alphaproteobacteria</taxon>
        <taxon>Rhodobacterales</taxon>
        <taxon>Roseobacteraceae</taxon>
        <taxon>Roseovarius</taxon>
    </lineage>
</organism>
<sequence length="219" mass="24489">MQKYARQRDERIDEHLKSVGSNEVLDVLFISHIHFDHISGLERLLDKENGVKVDTIVMPLINVEDRLFAYARAANEEPTTINDPFFRDLITNPVNALGRFDPRQVLLVRRGSKDLGAPGSGRDSGDDPDGPLDIPRVWGGERKEGLFWKLIGSGIWEEYDQPVLKGDGTEADTHAIIVDDTLAMMASSADGCCDWILSPFVDPVIRSQKEVVAKFRISC</sequence>
<evidence type="ECO:0008006" key="4">
    <source>
        <dbReference type="Google" id="ProtNLM"/>
    </source>
</evidence>
<dbReference type="SUPFAM" id="SSF56281">
    <property type="entry name" value="Metallo-hydrolase/oxidoreductase"/>
    <property type="match status" value="1"/>
</dbReference>
<accession>A0A1X7A6T1</accession>
<reference evidence="3" key="1">
    <citation type="submission" date="2017-03" db="EMBL/GenBank/DDBJ databases">
        <authorList>
            <person name="Rodrigo-Torres L."/>
            <person name="Arahal R.D."/>
            <person name="Lucena T."/>
        </authorList>
    </citation>
    <scope>NUCLEOTIDE SEQUENCE [LARGE SCALE GENOMIC DNA]</scope>
    <source>
        <strain evidence="3">CECT 8370</strain>
    </source>
</reference>
<dbReference type="InterPro" id="IPR036866">
    <property type="entry name" value="RibonucZ/Hydroxyglut_hydro"/>
</dbReference>
<evidence type="ECO:0000313" key="2">
    <source>
        <dbReference type="EMBL" id="SLN70365.1"/>
    </source>
</evidence>
<keyword evidence="3" id="KW-1185">Reference proteome</keyword>
<evidence type="ECO:0000313" key="3">
    <source>
        <dbReference type="Proteomes" id="UP000194012"/>
    </source>
</evidence>
<evidence type="ECO:0000256" key="1">
    <source>
        <dbReference type="SAM" id="MobiDB-lite"/>
    </source>
</evidence>
<dbReference type="Gene3D" id="3.60.15.10">
    <property type="entry name" value="Ribonuclease Z/Hydroxyacylglutathione hydrolase-like"/>
    <property type="match status" value="1"/>
</dbReference>
<name>A0A1X7A6T1_9RHOB</name>
<gene>
    <name evidence="2" type="ORF">ROG8370_03348</name>
</gene>